<dbReference type="RefSeq" id="WP_316702033.1">
    <property type="nucleotide sequence ID" value="NZ_CP136336.1"/>
</dbReference>
<evidence type="ECO:0000256" key="2">
    <source>
        <dbReference type="ARBA" id="ARBA00023015"/>
    </source>
</evidence>
<dbReference type="CDD" id="cd05466">
    <property type="entry name" value="PBP2_LTTR_substrate"/>
    <property type="match status" value="1"/>
</dbReference>
<evidence type="ECO:0000256" key="3">
    <source>
        <dbReference type="ARBA" id="ARBA00023125"/>
    </source>
</evidence>
<evidence type="ECO:0000256" key="4">
    <source>
        <dbReference type="ARBA" id="ARBA00023159"/>
    </source>
</evidence>
<evidence type="ECO:0000259" key="6">
    <source>
        <dbReference type="PROSITE" id="PS50931"/>
    </source>
</evidence>
<dbReference type="InterPro" id="IPR005119">
    <property type="entry name" value="LysR_subst-bd"/>
</dbReference>
<dbReference type="SUPFAM" id="SSF46785">
    <property type="entry name" value="Winged helix' DNA-binding domain"/>
    <property type="match status" value="1"/>
</dbReference>
<reference evidence="7 8" key="1">
    <citation type="submission" date="2023-10" db="EMBL/GenBank/DDBJ databases">
        <title>Bacteria for the degradation of biodegradable plastic PBAT(Polybutylene adipate terephthalate).</title>
        <authorList>
            <person name="Weon H.-Y."/>
            <person name="Yeon J."/>
        </authorList>
    </citation>
    <scope>NUCLEOTIDE SEQUENCE [LARGE SCALE GENOMIC DNA]</scope>
    <source>
        <strain evidence="7 8">SBD 7-3</strain>
    </source>
</reference>
<feature type="domain" description="HTH lysR-type" evidence="6">
    <location>
        <begin position="2"/>
        <end position="59"/>
    </location>
</feature>
<dbReference type="Gene3D" id="1.10.10.10">
    <property type="entry name" value="Winged helix-like DNA-binding domain superfamily/Winged helix DNA-binding domain"/>
    <property type="match status" value="1"/>
</dbReference>
<accession>A0ABZ0D2W1</accession>
<dbReference type="EMBL" id="CP136336">
    <property type="protein sequence ID" value="WOB09074.1"/>
    <property type="molecule type" value="Genomic_DNA"/>
</dbReference>
<keyword evidence="8" id="KW-1185">Reference proteome</keyword>
<dbReference type="InterPro" id="IPR036390">
    <property type="entry name" value="WH_DNA-bd_sf"/>
</dbReference>
<evidence type="ECO:0000313" key="8">
    <source>
        <dbReference type="Proteomes" id="UP001303946"/>
    </source>
</evidence>
<sequence>MLSLRNLRYFCAAFEERSTVGAARVCFVTQPAISGAIAQIEEELQVRLFLRQHRGLEPTPAAQRLYRLARKLLADTEAISASFRPGGELPFALRVLPSLSVERTGALLRQLRRDIPTLALSLADDEAPADAALTAATCADEGTEFVTLWEEQYVLLVPEEHPLAVKEALQLADLHGQAFVERTHCEMSDSWQAALGRGAVQPEVRARVHSEEWAQGLVAAGVGVTIAPLHAVQAQPGVVVRDDCAELRDVRRHIGLAFHAPAAGTLQQVLAACQRWVVSAAGVRPG</sequence>
<dbReference type="PROSITE" id="PS50931">
    <property type="entry name" value="HTH_LYSR"/>
    <property type="match status" value="1"/>
</dbReference>
<keyword evidence="2" id="KW-0805">Transcription regulation</keyword>
<dbReference type="Gene3D" id="3.40.190.10">
    <property type="entry name" value="Periplasmic binding protein-like II"/>
    <property type="match status" value="2"/>
</dbReference>
<evidence type="ECO:0000256" key="5">
    <source>
        <dbReference type="ARBA" id="ARBA00023163"/>
    </source>
</evidence>
<keyword evidence="3" id="KW-0238">DNA-binding</keyword>
<proteinExistence type="inferred from homology"/>
<dbReference type="InterPro" id="IPR000847">
    <property type="entry name" value="LysR_HTH_N"/>
</dbReference>
<evidence type="ECO:0000313" key="7">
    <source>
        <dbReference type="EMBL" id="WOB09074.1"/>
    </source>
</evidence>
<dbReference type="Proteomes" id="UP001303946">
    <property type="component" value="Chromosome"/>
</dbReference>
<dbReference type="Pfam" id="PF03466">
    <property type="entry name" value="LysR_substrate"/>
    <property type="match status" value="1"/>
</dbReference>
<dbReference type="InterPro" id="IPR036388">
    <property type="entry name" value="WH-like_DNA-bd_sf"/>
</dbReference>
<dbReference type="PANTHER" id="PTHR30346">
    <property type="entry name" value="TRANSCRIPTIONAL DUAL REGULATOR HCAR-RELATED"/>
    <property type="match status" value="1"/>
</dbReference>
<keyword evidence="5" id="KW-0804">Transcription</keyword>
<name>A0ABZ0D2W1_9BURK</name>
<evidence type="ECO:0000256" key="1">
    <source>
        <dbReference type="ARBA" id="ARBA00009437"/>
    </source>
</evidence>
<gene>
    <name evidence="7" type="ORF">RXV79_03220</name>
</gene>
<dbReference type="PANTHER" id="PTHR30346:SF26">
    <property type="entry name" value="HYDROGEN PEROXIDE-INDUCIBLE GENES ACTIVATOR"/>
    <property type="match status" value="1"/>
</dbReference>
<organism evidence="7 8">
    <name type="scientific">Piscinibacter gummiphilus</name>
    <dbReference type="NCBI Taxonomy" id="946333"/>
    <lineage>
        <taxon>Bacteria</taxon>
        <taxon>Pseudomonadati</taxon>
        <taxon>Pseudomonadota</taxon>
        <taxon>Betaproteobacteria</taxon>
        <taxon>Burkholderiales</taxon>
        <taxon>Sphaerotilaceae</taxon>
        <taxon>Piscinibacter</taxon>
    </lineage>
</organism>
<dbReference type="SUPFAM" id="SSF53850">
    <property type="entry name" value="Periplasmic binding protein-like II"/>
    <property type="match status" value="1"/>
</dbReference>
<dbReference type="Pfam" id="PF00126">
    <property type="entry name" value="HTH_1"/>
    <property type="match status" value="1"/>
</dbReference>
<comment type="similarity">
    <text evidence="1">Belongs to the LysR transcriptional regulatory family.</text>
</comment>
<protein>
    <submittedName>
        <fullName evidence="7">LysR family transcriptional regulator</fullName>
    </submittedName>
</protein>
<keyword evidence="4" id="KW-0010">Activator</keyword>